<proteinExistence type="predicted"/>
<dbReference type="Proteomes" id="UP000006055">
    <property type="component" value="Chromosome"/>
</dbReference>
<evidence type="ECO:0008006" key="3">
    <source>
        <dbReference type="Google" id="ProtNLM"/>
    </source>
</evidence>
<accession>I4C3I9</accession>
<dbReference type="eggNOG" id="COG4191">
    <property type="taxonomic scope" value="Bacteria"/>
</dbReference>
<keyword evidence="2" id="KW-1185">Reference proteome</keyword>
<sequence length="183" mass="21040">MTEIPETLVVEFVQDVRSGFIDSELMEKYRLSTKSLRALFYRILEEKRMSGAEVYVRPIMLDETIETDFRRGLPRYLLAPLISVREADNPQSRGWVFDLSDKGMRVCGIRSEPGDAKTLILLPRKEQIASEITVHVECRWFCEEGPEARPVAGFRISAIEAADLRELRNLIRLLTLGMRLNVP</sequence>
<dbReference type="RefSeq" id="WP_014809280.1">
    <property type="nucleotide sequence ID" value="NC_018025.1"/>
</dbReference>
<dbReference type="STRING" id="706587.Desti_1418"/>
<dbReference type="KEGG" id="dti:Desti_1418"/>
<evidence type="ECO:0000313" key="2">
    <source>
        <dbReference type="Proteomes" id="UP000006055"/>
    </source>
</evidence>
<name>I4C3I9_DESTA</name>
<dbReference type="OrthoDB" id="6198884at2"/>
<dbReference type="AlphaFoldDB" id="I4C3I9"/>
<dbReference type="HOGENOM" id="CLU_1472950_0_0_7"/>
<gene>
    <name evidence="1" type="ordered locus">Desti_1418</name>
</gene>
<evidence type="ECO:0000313" key="1">
    <source>
        <dbReference type="EMBL" id="AFM24130.1"/>
    </source>
</evidence>
<dbReference type="EMBL" id="CP003360">
    <property type="protein sequence ID" value="AFM24130.1"/>
    <property type="molecule type" value="Genomic_DNA"/>
</dbReference>
<reference evidence="2" key="1">
    <citation type="submission" date="2012-06" db="EMBL/GenBank/DDBJ databases">
        <title>Complete sequence of chromosome of Desulfomonile tiedjei DSM 6799.</title>
        <authorList>
            <person name="Lucas S."/>
            <person name="Copeland A."/>
            <person name="Lapidus A."/>
            <person name="Glavina del Rio T."/>
            <person name="Dalin E."/>
            <person name="Tice H."/>
            <person name="Bruce D."/>
            <person name="Goodwin L."/>
            <person name="Pitluck S."/>
            <person name="Peters L."/>
            <person name="Ovchinnikova G."/>
            <person name="Zeytun A."/>
            <person name="Lu M."/>
            <person name="Kyrpides N."/>
            <person name="Mavromatis K."/>
            <person name="Ivanova N."/>
            <person name="Brettin T."/>
            <person name="Detter J.C."/>
            <person name="Han C."/>
            <person name="Larimer F."/>
            <person name="Land M."/>
            <person name="Hauser L."/>
            <person name="Markowitz V."/>
            <person name="Cheng J.-F."/>
            <person name="Hugenholtz P."/>
            <person name="Woyke T."/>
            <person name="Wu D."/>
            <person name="Spring S."/>
            <person name="Schroeder M."/>
            <person name="Brambilla E."/>
            <person name="Klenk H.-P."/>
            <person name="Eisen J.A."/>
        </authorList>
    </citation>
    <scope>NUCLEOTIDE SEQUENCE [LARGE SCALE GENOMIC DNA]</scope>
    <source>
        <strain evidence="2">ATCC 49306 / DSM 6799 / DCB-1</strain>
    </source>
</reference>
<protein>
    <recommendedName>
        <fullName evidence="3">PilZ domain-containing protein</fullName>
    </recommendedName>
</protein>
<organism evidence="1 2">
    <name type="scientific">Desulfomonile tiedjei (strain ATCC 49306 / DSM 6799 / DCB-1)</name>
    <dbReference type="NCBI Taxonomy" id="706587"/>
    <lineage>
        <taxon>Bacteria</taxon>
        <taxon>Pseudomonadati</taxon>
        <taxon>Thermodesulfobacteriota</taxon>
        <taxon>Desulfomonilia</taxon>
        <taxon>Desulfomonilales</taxon>
        <taxon>Desulfomonilaceae</taxon>
        <taxon>Desulfomonile</taxon>
    </lineage>
</organism>